<protein>
    <submittedName>
        <fullName evidence="3">TniQ family protein</fullName>
    </submittedName>
</protein>
<comment type="caution">
    <text evidence="3">The sequence shown here is derived from an EMBL/GenBank/DDBJ whole genome shotgun (WGS) entry which is preliminary data.</text>
</comment>
<name>A0ABS7ZQB0_9GAMM</name>
<organism evidence="3 4">
    <name type="scientific">Thalassolituus marinus</name>
    <dbReference type="NCBI Taxonomy" id="671053"/>
    <lineage>
        <taxon>Bacteria</taxon>
        <taxon>Pseudomonadati</taxon>
        <taxon>Pseudomonadota</taxon>
        <taxon>Gammaproteobacteria</taxon>
        <taxon>Oceanospirillales</taxon>
        <taxon>Oceanospirillaceae</taxon>
        <taxon>Thalassolituus</taxon>
    </lineage>
</organism>
<evidence type="ECO:0000259" key="1">
    <source>
        <dbReference type="Pfam" id="PF06527"/>
    </source>
</evidence>
<accession>A0ABS7ZQB0</accession>
<sequence>MAIQFDMSLQNFPKAQLGELLGSVLARCAHQLGLAEDKTVLEVLFGSHNIVPSALLQGHIWQLLSRVGHIWQTSPEQLLQEHSILPVFRPFIDNAHYQSVQLDLISAKTNPASFRSGINASIIRWPTHYRACPVCWHEQKQSLGFTYWQRLFQCPGVDCCPTHRCSLVTTTLALQPSRRHHITGAHEAGTLSAVSLAASNVEIQISQYIQQLMDYKDKTPEIKQWSSFYSKLAKELGYIHKGRIDHQRIKSKVVQHWGIDWLERHGLTLEKENNWLLAMFRQHRRAFSYLQHLSCWMALIDTPFNIHEIINEACSASGTDRTKRSYTSPNAERRKDEYRQLWIEQLKQFETLKEIRATREGARIYSWLYRYEQGWLMTHKLPKLRQTRTQKVDWLVRDKQLVRSLLYTKCRTDEDLELPRKSVAWYAQQVQARAIWDRHKQKLPLCRAFMARYAESIDEYQARRLACVMIRLIKSRRNNIARSEIERIVGINKERCRRATRRIIECDLPTWQSYQEIPNQHQA</sequence>
<dbReference type="InterPro" id="IPR032750">
    <property type="entry name" value="TnsD_C"/>
</dbReference>
<dbReference type="EMBL" id="JAEDAH010000047">
    <property type="protein sequence ID" value="MCA6063906.1"/>
    <property type="molecule type" value="Genomic_DNA"/>
</dbReference>
<feature type="domain" description="TniQ" evidence="1">
    <location>
        <begin position="12"/>
        <end position="167"/>
    </location>
</feature>
<gene>
    <name evidence="3" type="ORF">I9W95_09830</name>
</gene>
<dbReference type="RefSeq" id="WP_225674371.1">
    <property type="nucleotide sequence ID" value="NZ_JAEDAH010000047.1"/>
</dbReference>
<dbReference type="Proteomes" id="UP000714380">
    <property type="component" value="Unassembled WGS sequence"/>
</dbReference>
<dbReference type="Pfam" id="PF15978">
    <property type="entry name" value="TnsD"/>
    <property type="match status" value="1"/>
</dbReference>
<evidence type="ECO:0000313" key="3">
    <source>
        <dbReference type="EMBL" id="MCA6063906.1"/>
    </source>
</evidence>
<dbReference type="Pfam" id="PF06527">
    <property type="entry name" value="TniQ"/>
    <property type="match status" value="1"/>
</dbReference>
<feature type="domain" description="Transposon Tn7 transposition protein TnsD C-terminal" evidence="2">
    <location>
        <begin position="323"/>
        <end position="449"/>
    </location>
</feature>
<evidence type="ECO:0000259" key="2">
    <source>
        <dbReference type="Pfam" id="PF15978"/>
    </source>
</evidence>
<dbReference type="InterPro" id="IPR009492">
    <property type="entry name" value="TniQ"/>
</dbReference>
<evidence type="ECO:0000313" key="4">
    <source>
        <dbReference type="Proteomes" id="UP000714380"/>
    </source>
</evidence>
<keyword evidence="4" id="KW-1185">Reference proteome</keyword>
<proteinExistence type="predicted"/>
<reference evidence="3 4" key="1">
    <citation type="submission" date="2020-12" db="EMBL/GenBank/DDBJ databases">
        <title>Novel Thalassolituus-related marine hydrocarbonoclastic bacteria mediated algae-derived hydrocarbons mineralization in twilight zone of the northern South China Sea.</title>
        <authorList>
            <person name="Dong C."/>
        </authorList>
    </citation>
    <scope>NUCLEOTIDE SEQUENCE [LARGE SCALE GENOMIC DNA]</scope>
    <source>
        <strain evidence="3 4">IMCC1826</strain>
    </source>
</reference>